<feature type="compositionally biased region" description="Polar residues" evidence="1">
    <location>
        <begin position="8"/>
        <end position="20"/>
    </location>
</feature>
<dbReference type="EMBL" id="JAULSR010000002">
    <property type="protein sequence ID" value="KAK0629990.1"/>
    <property type="molecule type" value="Genomic_DNA"/>
</dbReference>
<dbReference type="AlphaFoldDB" id="A0AA40C9G3"/>
<sequence length="234" mass="25934">MATRDSRLTVTNVNDSQNDSGRGLLHASVDAALNQSGPGRYVDFTRRIGDVPGEARRDGMLLDRLVGEPDLDPGQVVEELPEDEDVVNPQDQVMEPEKPRPWRGWTGLMPQSGFETTTTKPPFRGGGGDVPPPPPGPLPHVVRGNCGIRGHELYPLSRIFAIKYAKDHPNEWRSHDYAHEQMEDRPFEDRTSTVAKILADKGLMVLYQNRSQQAAYRKELKSASYTAPAAPAID</sequence>
<accession>A0AA40C9G3</accession>
<evidence type="ECO:0000313" key="2">
    <source>
        <dbReference type="EMBL" id="KAK0629990.1"/>
    </source>
</evidence>
<keyword evidence="3" id="KW-1185">Reference proteome</keyword>
<organism evidence="2 3">
    <name type="scientific">Bombardia bombarda</name>
    <dbReference type="NCBI Taxonomy" id="252184"/>
    <lineage>
        <taxon>Eukaryota</taxon>
        <taxon>Fungi</taxon>
        <taxon>Dikarya</taxon>
        <taxon>Ascomycota</taxon>
        <taxon>Pezizomycotina</taxon>
        <taxon>Sordariomycetes</taxon>
        <taxon>Sordariomycetidae</taxon>
        <taxon>Sordariales</taxon>
        <taxon>Lasiosphaeriaceae</taxon>
        <taxon>Bombardia</taxon>
    </lineage>
</organism>
<evidence type="ECO:0000256" key="1">
    <source>
        <dbReference type="SAM" id="MobiDB-lite"/>
    </source>
</evidence>
<reference evidence="2" key="1">
    <citation type="submission" date="2023-06" db="EMBL/GenBank/DDBJ databases">
        <title>Genome-scale phylogeny and comparative genomics of the fungal order Sordariales.</title>
        <authorList>
            <consortium name="Lawrence Berkeley National Laboratory"/>
            <person name="Hensen N."/>
            <person name="Bonometti L."/>
            <person name="Westerberg I."/>
            <person name="Brannstrom I.O."/>
            <person name="Guillou S."/>
            <person name="Cros-Aarteil S."/>
            <person name="Calhoun S."/>
            <person name="Haridas S."/>
            <person name="Kuo A."/>
            <person name="Mondo S."/>
            <person name="Pangilinan J."/>
            <person name="Riley R."/>
            <person name="LaButti K."/>
            <person name="Andreopoulos B."/>
            <person name="Lipzen A."/>
            <person name="Chen C."/>
            <person name="Yanf M."/>
            <person name="Daum C."/>
            <person name="Ng V."/>
            <person name="Clum A."/>
            <person name="Steindorff A."/>
            <person name="Ohm R."/>
            <person name="Martin F."/>
            <person name="Silar P."/>
            <person name="Natvig D."/>
            <person name="Lalanne C."/>
            <person name="Gautier V."/>
            <person name="Ament-velasquez S.L."/>
            <person name="Kruys A."/>
            <person name="Hutchinson M.I."/>
            <person name="Powell A.J."/>
            <person name="Barry K."/>
            <person name="Miller A.N."/>
            <person name="Grigoriev I.V."/>
            <person name="Debuchy R."/>
            <person name="Gladieux P."/>
            <person name="Thoren M.H."/>
            <person name="Johannesson H."/>
        </authorList>
    </citation>
    <scope>NUCLEOTIDE SEQUENCE</scope>
    <source>
        <strain evidence="2">SMH3391-2</strain>
    </source>
</reference>
<name>A0AA40C9G3_9PEZI</name>
<gene>
    <name evidence="2" type="ORF">B0T17DRAFT_506500</name>
</gene>
<feature type="region of interest" description="Disordered" evidence="1">
    <location>
        <begin position="84"/>
        <end position="106"/>
    </location>
</feature>
<proteinExistence type="predicted"/>
<protein>
    <submittedName>
        <fullName evidence="2">Uncharacterized protein</fullName>
    </submittedName>
</protein>
<feature type="region of interest" description="Disordered" evidence="1">
    <location>
        <begin position="1"/>
        <end position="22"/>
    </location>
</feature>
<evidence type="ECO:0000313" key="3">
    <source>
        <dbReference type="Proteomes" id="UP001174934"/>
    </source>
</evidence>
<dbReference type="Proteomes" id="UP001174934">
    <property type="component" value="Unassembled WGS sequence"/>
</dbReference>
<comment type="caution">
    <text evidence="2">The sequence shown here is derived from an EMBL/GenBank/DDBJ whole genome shotgun (WGS) entry which is preliminary data.</text>
</comment>